<evidence type="ECO:0008006" key="3">
    <source>
        <dbReference type="Google" id="ProtNLM"/>
    </source>
</evidence>
<dbReference type="EMBL" id="AEJB01000070">
    <property type="protein sequence ID" value="ELP70478.1"/>
    <property type="molecule type" value="Genomic_DNA"/>
</dbReference>
<reference evidence="1 2" key="1">
    <citation type="journal article" date="2011" name="Plasmid">
        <title>Streptomyces turgidiscabies Car8 contains a modular pathogenicity island that shares virulence genes with other actinobacterial plant pathogens.</title>
        <authorList>
            <person name="Huguet-Tapia J.C."/>
            <person name="Badger J.H."/>
            <person name="Loria R."/>
            <person name="Pettis G.S."/>
        </authorList>
    </citation>
    <scope>NUCLEOTIDE SEQUENCE [LARGE SCALE GENOMIC DNA]</scope>
    <source>
        <strain evidence="1 2">Car8</strain>
    </source>
</reference>
<dbReference type="RefSeq" id="WP_006374181.1">
    <property type="nucleotide sequence ID" value="NZ_AEJB01000070.1"/>
</dbReference>
<evidence type="ECO:0000313" key="2">
    <source>
        <dbReference type="Proteomes" id="UP000010931"/>
    </source>
</evidence>
<name>L7FGE8_STRT8</name>
<dbReference type="Proteomes" id="UP000010931">
    <property type="component" value="Unassembled WGS sequence"/>
</dbReference>
<dbReference type="SUPFAM" id="SSF48452">
    <property type="entry name" value="TPR-like"/>
    <property type="match status" value="1"/>
</dbReference>
<comment type="caution">
    <text evidence="1">The sequence shown here is derived from an EMBL/GenBank/DDBJ whole genome shotgun (WGS) entry which is preliminary data.</text>
</comment>
<keyword evidence="2" id="KW-1185">Reference proteome</keyword>
<accession>L7FGE8</accession>
<protein>
    <recommendedName>
        <fullName evidence="3">Sporulation protein</fullName>
    </recommendedName>
</protein>
<evidence type="ECO:0000313" key="1">
    <source>
        <dbReference type="EMBL" id="ELP70478.1"/>
    </source>
</evidence>
<gene>
    <name evidence="1" type="ORF">STRTUCAR8_09749</name>
</gene>
<sequence>MSREPNAQLIAVMGEAQVSNKGLAKRMQDAAAQRGVSLGTTHVAVQRWRDGAGIQPQTAAIMADVLSTKLSRRVTPGDLGFFDHSRPSTPQPVGYSSTVPDVLSMLAGLADQRAEALASDQLTIAEADLNSAVLSWMIARPDGIQADKPAGQRIGMRDVRAIRDAASMFMQLDFKYGGGHGHKALRHYFRHEVLPLLDASYSERVGTALFGAAAEVSQLLAWTAYDNGSHRLAHRYLTSTLRLSQVIDDRMFGARILGNLSHQANYLGNHAQAIQLSRAAVEGAKGRATPRAMALNSAMEARALSNAGDPIGAGRAMNEAERYFERADTAEDPTWLGYFDSAELMGEICHCFRDLRMRRESVTAAQRAVDDTDPKYARTLGFCRMVLAQSHLLNGDLEAAVTTASLAVDGGDSLQSNRFQRYVTDFQAEVSTHATNPVVAAFNNQVRDALARLEGDE</sequence>
<dbReference type="GeneID" id="97407018"/>
<dbReference type="STRING" id="85558.T45_08292"/>
<dbReference type="PATRIC" id="fig|698760.3.peg.894"/>
<proteinExistence type="predicted"/>
<dbReference type="AlphaFoldDB" id="L7FGE8"/>
<dbReference type="InterPro" id="IPR011990">
    <property type="entry name" value="TPR-like_helical_dom_sf"/>
</dbReference>
<dbReference type="Gene3D" id="1.25.40.10">
    <property type="entry name" value="Tetratricopeptide repeat domain"/>
    <property type="match status" value="1"/>
</dbReference>
<organism evidence="1 2">
    <name type="scientific">Streptomyces turgidiscabies (strain Car8)</name>
    <dbReference type="NCBI Taxonomy" id="698760"/>
    <lineage>
        <taxon>Bacteria</taxon>
        <taxon>Bacillati</taxon>
        <taxon>Actinomycetota</taxon>
        <taxon>Actinomycetes</taxon>
        <taxon>Kitasatosporales</taxon>
        <taxon>Streptomycetaceae</taxon>
        <taxon>Streptomyces</taxon>
    </lineage>
</organism>